<accession>A0AA95MPG7</accession>
<keyword evidence="3" id="KW-1185">Reference proteome</keyword>
<sequence length="178" mass="20944">MKIYEHVKIHEYLKIYEHVKIKEIEMGKRSAPFKGLIIGILLAAGMFIVFQFIRASPDKQAGSVVDEFYRYEQEGDFAKSWALFHSAMKEKFPKGGYIQDRAHVFMSHFGVETFTYTAGKSEKLEKWKMAKTGPALDNVYRILVTQTYKGKYGNFDLKQEVFVVKEKDEWRIMWDYNQ</sequence>
<organism evidence="2 3">
    <name type="scientific">Neobacillus novalis</name>
    <dbReference type="NCBI Taxonomy" id="220687"/>
    <lineage>
        <taxon>Bacteria</taxon>
        <taxon>Bacillati</taxon>
        <taxon>Bacillota</taxon>
        <taxon>Bacilli</taxon>
        <taxon>Bacillales</taxon>
        <taxon>Bacillaceae</taxon>
        <taxon>Neobacillus</taxon>
    </lineage>
</organism>
<dbReference type="RefSeq" id="WP_283935855.1">
    <property type="nucleotide sequence ID" value="NZ_CP126114.1"/>
</dbReference>
<reference evidence="2" key="1">
    <citation type="submission" date="2023-05" db="EMBL/GenBank/DDBJ databases">
        <title>Comparative genomics of Bacillaceae isolates and their secondary metabolite potential.</title>
        <authorList>
            <person name="Song L."/>
            <person name="Nielsen L.J."/>
            <person name="Mohite O."/>
            <person name="Xu X."/>
            <person name="Weber T."/>
            <person name="Kovacs A.T."/>
        </authorList>
    </citation>
    <scope>NUCLEOTIDE SEQUENCE</scope>
    <source>
        <strain evidence="2">XLM17</strain>
    </source>
</reference>
<dbReference type="EMBL" id="CP126114">
    <property type="protein sequence ID" value="WHY85540.1"/>
    <property type="molecule type" value="Genomic_DNA"/>
</dbReference>
<evidence type="ECO:0000313" key="2">
    <source>
        <dbReference type="EMBL" id="WHY85540.1"/>
    </source>
</evidence>
<dbReference type="KEGG" id="nnv:QNH39_23495"/>
<dbReference type="Proteomes" id="UP001178288">
    <property type="component" value="Chromosome"/>
</dbReference>
<proteinExistence type="predicted"/>
<dbReference type="SUPFAM" id="SSF54427">
    <property type="entry name" value="NTF2-like"/>
    <property type="match status" value="1"/>
</dbReference>
<evidence type="ECO:0000256" key="1">
    <source>
        <dbReference type="SAM" id="Phobius"/>
    </source>
</evidence>
<name>A0AA95MPG7_9BACI</name>
<evidence type="ECO:0000313" key="3">
    <source>
        <dbReference type="Proteomes" id="UP001178288"/>
    </source>
</evidence>
<evidence type="ECO:0008006" key="4">
    <source>
        <dbReference type="Google" id="ProtNLM"/>
    </source>
</evidence>
<keyword evidence="1" id="KW-0472">Membrane</keyword>
<dbReference type="AlphaFoldDB" id="A0AA95MPG7"/>
<keyword evidence="1" id="KW-0812">Transmembrane</keyword>
<gene>
    <name evidence="2" type="ORF">QNH39_23495</name>
</gene>
<feature type="transmembrane region" description="Helical" evidence="1">
    <location>
        <begin position="35"/>
        <end position="53"/>
    </location>
</feature>
<dbReference type="InterPro" id="IPR032710">
    <property type="entry name" value="NTF2-like_dom_sf"/>
</dbReference>
<dbReference type="Gene3D" id="3.10.450.100">
    <property type="entry name" value="NTF2-like, domain 1"/>
    <property type="match status" value="1"/>
</dbReference>
<protein>
    <recommendedName>
        <fullName evidence="4">DUF4878 domain-containing protein</fullName>
    </recommendedName>
</protein>
<keyword evidence="1" id="KW-1133">Transmembrane helix</keyword>